<evidence type="ECO:0000259" key="1">
    <source>
        <dbReference type="Pfam" id="PF00501"/>
    </source>
</evidence>
<reference evidence="3 4" key="1">
    <citation type="submission" date="2023-08" db="EMBL/GenBank/DDBJ databases">
        <title>Black Yeasts Isolated from many extreme environments.</title>
        <authorList>
            <person name="Coleine C."/>
            <person name="Stajich J.E."/>
            <person name="Selbmann L."/>
        </authorList>
    </citation>
    <scope>NUCLEOTIDE SEQUENCE [LARGE SCALE GENOMIC DNA]</scope>
    <source>
        <strain evidence="3 4">CCFEE 6328</strain>
    </source>
</reference>
<dbReference type="PANTHER" id="PTHR43201:SF6">
    <property type="entry name" value="ACYL COA SYNTHETASE (EUROFUNG)"/>
    <property type="match status" value="1"/>
</dbReference>
<dbReference type="SUPFAM" id="SSF56801">
    <property type="entry name" value="Acetyl-CoA synthetase-like"/>
    <property type="match status" value="1"/>
</dbReference>
<name>A0ABR0IX54_9EURO</name>
<accession>A0ABR0IX54</accession>
<feature type="domain" description="AMP-binding enzyme C-terminal" evidence="2">
    <location>
        <begin position="417"/>
        <end position="499"/>
    </location>
</feature>
<keyword evidence="4" id="KW-1185">Reference proteome</keyword>
<sequence length="523" mass="58262">MAAAGISKGSLVGIISGTRYEYLEVFFACARLGAALILFNYAYNDSEMLALLKAIKPKMLFTPAGFARYDYNSVLQEAASSVPSLKDLVILANIFDKYHVSSRSLQYHEYESFLDSKANSSWSPDPSISPHDMVNVQFTSGSTGLPKSVALSHYNIMNCGRNIWLQTRMTSEDRICCPVPLFHSFGMIVAISTITVAGSSLVFPSELYDPAAALLCIERYKCTALYGVTTMFITEMDHPTFAKTNKSSLKFGIVAGSAMPPEFLRRVMREFEIPRIYSCWGMTELSSFVTMMHETDPWDKRIHTTGRLFPHFSLKIVKPNAGEVVPWGERGEIVVNGYGQMSEYLGNKEKTDETLRLHEQDLEDGGVGGLGGRGGKKLRQWLHTGDEGMLDDDGYLVFTGRIKDLIIRGGENITPLEIEERLSEMEAIAQASVVGVPDDKYGETVGAFLELKRGARRPGDEDVKNWVRAKLARFKAPVHIWWLGDDKVLDEWPKTMSGKISKPELRKLVDTLVKAGHNPKAKL</sequence>
<dbReference type="Proteomes" id="UP001345691">
    <property type="component" value="Unassembled WGS sequence"/>
</dbReference>
<dbReference type="InterPro" id="IPR000873">
    <property type="entry name" value="AMP-dep_synth/lig_dom"/>
</dbReference>
<organism evidence="3 4">
    <name type="scientific">Exophiala sideris</name>
    <dbReference type="NCBI Taxonomy" id="1016849"/>
    <lineage>
        <taxon>Eukaryota</taxon>
        <taxon>Fungi</taxon>
        <taxon>Dikarya</taxon>
        <taxon>Ascomycota</taxon>
        <taxon>Pezizomycotina</taxon>
        <taxon>Eurotiomycetes</taxon>
        <taxon>Chaetothyriomycetidae</taxon>
        <taxon>Chaetothyriales</taxon>
        <taxon>Herpotrichiellaceae</taxon>
        <taxon>Exophiala</taxon>
    </lineage>
</organism>
<dbReference type="Gene3D" id="3.30.300.30">
    <property type="match status" value="1"/>
</dbReference>
<dbReference type="Gene3D" id="2.30.38.10">
    <property type="entry name" value="Luciferase, Domain 3"/>
    <property type="match status" value="1"/>
</dbReference>
<dbReference type="Pfam" id="PF00501">
    <property type="entry name" value="AMP-binding"/>
    <property type="match status" value="1"/>
</dbReference>
<dbReference type="Pfam" id="PF13193">
    <property type="entry name" value="AMP-binding_C"/>
    <property type="match status" value="1"/>
</dbReference>
<dbReference type="PROSITE" id="PS00455">
    <property type="entry name" value="AMP_BINDING"/>
    <property type="match status" value="1"/>
</dbReference>
<dbReference type="EMBL" id="JAVRRF010000039">
    <property type="protein sequence ID" value="KAK5050253.1"/>
    <property type="molecule type" value="Genomic_DNA"/>
</dbReference>
<dbReference type="InterPro" id="IPR020845">
    <property type="entry name" value="AMP-binding_CS"/>
</dbReference>
<evidence type="ECO:0000313" key="3">
    <source>
        <dbReference type="EMBL" id="KAK5050253.1"/>
    </source>
</evidence>
<evidence type="ECO:0000313" key="4">
    <source>
        <dbReference type="Proteomes" id="UP001345691"/>
    </source>
</evidence>
<evidence type="ECO:0008006" key="5">
    <source>
        <dbReference type="Google" id="ProtNLM"/>
    </source>
</evidence>
<evidence type="ECO:0000259" key="2">
    <source>
        <dbReference type="Pfam" id="PF13193"/>
    </source>
</evidence>
<dbReference type="Gene3D" id="3.40.50.980">
    <property type="match status" value="2"/>
</dbReference>
<proteinExistence type="predicted"/>
<gene>
    <name evidence="3" type="ORF">LTR69_010741</name>
</gene>
<comment type="caution">
    <text evidence="3">The sequence shown here is derived from an EMBL/GenBank/DDBJ whole genome shotgun (WGS) entry which is preliminary data.</text>
</comment>
<dbReference type="PANTHER" id="PTHR43201">
    <property type="entry name" value="ACYL-COA SYNTHETASE"/>
    <property type="match status" value="1"/>
</dbReference>
<dbReference type="InterPro" id="IPR025110">
    <property type="entry name" value="AMP-bd_C"/>
</dbReference>
<dbReference type="InterPro" id="IPR045851">
    <property type="entry name" value="AMP-bd_C_sf"/>
</dbReference>
<feature type="domain" description="AMP-dependent synthetase/ligase" evidence="1">
    <location>
        <begin position="3"/>
        <end position="345"/>
    </location>
</feature>
<protein>
    <recommendedName>
        <fullName evidence="5">AMP-dependent synthetase/ligase domain-containing protein</fullName>
    </recommendedName>
</protein>